<comment type="caution">
    <text evidence="1">The sequence shown here is derived from an EMBL/GenBank/DDBJ whole genome shotgun (WGS) entry which is preliminary data.</text>
</comment>
<reference evidence="1 2" key="1">
    <citation type="submission" date="2022-12" db="EMBL/GenBank/DDBJ databases">
        <title>Draft genome sequence of Paenibacillus sp. dW9.</title>
        <authorList>
            <person name="Choi E.-W."/>
            <person name="Kim D.-U."/>
        </authorList>
    </citation>
    <scope>NUCLEOTIDE SEQUENCE [LARGE SCALE GENOMIC DNA]</scope>
    <source>
        <strain evidence="2">dW9</strain>
    </source>
</reference>
<name>A0ABT4Q6I2_9BACL</name>
<evidence type="ECO:0000313" key="2">
    <source>
        <dbReference type="Proteomes" id="UP001527882"/>
    </source>
</evidence>
<keyword evidence="2" id="KW-1185">Reference proteome</keyword>
<dbReference type="Proteomes" id="UP001527882">
    <property type="component" value="Unassembled WGS sequence"/>
</dbReference>
<protein>
    <submittedName>
        <fullName evidence="1">Uncharacterized protein</fullName>
    </submittedName>
</protein>
<accession>A0ABT4Q6I2</accession>
<organism evidence="1 2">
    <name type="scientific">Paenibacillus gyeongsangnamensis</name>
    <dbReference type="NCBI Taxonomy" id="3388067"/>
    <lineage>
        <taxon>Bacteria</taxon>
        <taxon>Bacillati</taxon>
        <taxon>Bacillota</taxon>
        <taxon>Bacilli</taxon>
        <taxon>Bacillales</taxon>
        <taxon>Paenibacillaceae</taxon>
        <taxon>Paenibacillus</taxon>
    </lineage>
</organism>
<dbReference type="EMBL" id="JAQAGZ010000004">
    <property type="protein sequence ID" value="MCZ8512428.1"/>
    <property type="molecule type" value="Genomic_DNA"/>
</dbReference>
<evidence type="ECO:0000313" key="1">
    <source>
        <dbReference type="EMBL" id="MCZ8512428.1"/>
    </source>
</evidence>
<gene>
    <name evidence="1" type="ORF">O9H85_08270</name>
</gene>
<sequence>MKLNKTQKQVLKVLYEFKTEWLSPDEIKSKSKEFISLPNISSALNKFANDDLVYQPIIENGTYKFQISPEGESEYLNQI</sequence>
<proteinExistence type="predicted"/>
<dbReference type="RefSeq" id="WP_269880852.1">
    <property type="nucleotide sequence ID" value="NZ_JAQAGZ010000004.1"/>
</dbReference>